<evidence type="ECO:0000256" key="4">
    <source>
        <dbReference type="PROSITE-ProRule" id="PRU00152"/>
    </source>
</evidence>
<dbReference type="InterPro" id="IPR001885">
    <property type="entry name" value="LipOase_mml"/>
</dbReference>
<dbReference type="PROSITE" id="PS50095">
    <property type="entry name" value="PLAT"/>
    <property type="match status" value="1"/>
</dbReference>
<accession>A0A672L1Q6</accession>
<comment type="similarity">
    <text evidence="1">Belongs to the lipoxygenase family.</text>
</comment>
<feature type="binding site" evidence="2">
    <location>
        <position position="39"/>
    </location>
    <ligand>
        <name>Ca(2+)</name>
        <dbReference type="ChEBI" id="CHEBI:29108"/>
        <label>2</label>
    </ligand>
</feature>
<keyword evidence="7" id="KW-1185">Reference proteome</keyword>
<dbReference type="SUPFAM" id="SSF49723">
    <property type="entry name" value="Lipase/lipooxygenase domain (PLAT/LH2 domain)"/>
    <property type="match status" value="1"/>
</dbReference>
<proteinExistence type="inferred from homology"/>
<feature type="binding site" evidence="2">
    <location>
        <position position="78"/>
    </location>
    <ligand>
        <name>Ca(2+)</name>
        <dbReference type="ChEBI" id="CHEBI:29108"/>
        <label>1</label>
    </ligand>
</feature>
<dbReference type="PRINTS" id="PR00467">
    <property type="entry name" value="MAMLPOXGNASE"/>
</dbReference>
<dbReference type="InterPro" id="IPR036392">
    <property type="entry name" value="PLAT/LH2_dom_sf"/>
</dbReference>
<dbReference type="GO" id="GO:0005506">
    <property type="term" value="F:iron ion binding"/>
    <property type="evidence" value="ECO:0007669"/>
    <property type="project" value="InterPro"/>
</dbReference>
<dbReference type="Proteomes" id="UP000472262">
    <property type="component" value="Unassembled WGS sequence"/>
</dbReference>
<dbReference type="AlphaFoldDB" id="A0A672L1Q6"/>
<feature type="binding site" evidence="2">
    <location>
        <position position="17"/>
    </location>
    <ligand>
        <name>Ca(2+)</name>
        <dbReference type="ChEBI" id="CHEBI:29108"/>
        <label>1</label>
    </ligand>
</feature>
<organism evidence="6 7">
    <name type="scientific">Sinocyclocheilus grahami</name>
    <name type="common">Dianchi golden-line fish</name>
    <name type="synonym">Barbus grahami</name>
    <dbReference type="NCBI Taxonomy" id="75366"/>
    <lineage>
        <taxon>Eukaryota</taxon>
        <taxon>Metazoa</taxon>
        <taxon>Chordata</taxon>
        <taxon>Craniata</taxon>
        <taxon>Vertebrata</taxon>
        <taxon>Euteleostomi</taxon>
        <taxon>Actinopterygii</taxon>
        <taxon>Neopterygii</taxon>
        <taxon>Teleostei</taxon>
        <taxon>Ostariophysi</taxon>
        <taxon>Cypriniformes</taxon>
        <taxon>Cyprinidae</taxon>
        <taxon>Cyprininae</taxon>
        <taxon>Sinocyclocheilus</taxon>
    </lineage>
</organism>
<evidence type="ECO:0000313" key="7">
    <source>
        <dbReference type="Proteomes" id="UP000472262"/>
    </source>
</evidence>
<dbReference type="GO" id="GO:0016702">
    <property type="term" value="F:oxidoreductase activity, acting on single donors with incorporation of molecular oxygen, incorporation of two atoms of oxygen"/>
    <property type="evidence" value="ECO:0007669"/>
    <property type="project" value="InterPro"/>
</dbReference>
<reference evidence="6" key="1">
    <citation type="submission" date="2025-08" db="UniProtKB">
        <authorList>
            <consortium name="Ensembl"/>
        </authorList>
    </citation>
    <scope>IDENTIFICATION</scope>
</reference>
<reference evidence="6" key="2">
    <citation type="submission" date="2025-09" db="UniProtKB">
        <authorList>
            <consortium name="Ensembl"/>
        </authorList>
    </citation>
    <scope>IDENTIFICATION</scope>
</reference>
<gene>
    <name evidence="6" type="primary">LOC107571808</name>
</gene>
<dbReference type="Gene3D" id="2.60.60.20">
    <property type="entry name" value="PLAT/LH2 domain"/>
    <property type="match status" value="1"/>
</dbReference>
<dbReference type="Ensembl" id="ENSSGRT00000018400.1">
    <property type="protein sequence ID" value="ENSSGRP00000017026.1"/>
    <property type="gene ID" value="ENSSGRG00000010285.1"/>
</dbReference>
<comment type="caution">
    <text evidence="4">Lacks conserved residue(s) required for the propagation of feature annotation.</text>
</comment>
<keyword evidence="2" id="KW-0106">Calcium</keyword>
<keyword evidence="2" id="KW-0479">Metal-binding</keyword>
<evidence type="ECO:0000256" key="2">
    <source>
        <dbReference type="PIRSR" id="PIRSR601885-2"/>
    </source>
</evidence>
<feature type="domain" description="PLAT" evidence="5">
    <location>
        <begin position="2"/>
        <end position="117"/>
    </location>
</feature>
<dbReference type="FunFam" id="2.60.60.20:FF:000002">
    <property type="entry name" value="Arachidonate 5-lipoxygenase a"/>
    <property type="match status" value="1"/>
</dbReference>
<protein>
    <submittedName>
        <fullName evidence="6">Arachidonate 5-lipoxygenase-like</fullName>
    </submittedName>
</protein>
<dbReference type="SMART" id="SM00308">
    <property type="entry name" value="LH2"/>
    <property type="match status" value="1"/>
</dbReference>
<sequence length="126" mass="14412">MLTYKVSVKTSSQCFAGTINSIYLTLVGTERSSDRTLLDESFFDHLKEVKNNLDITVKEELGDILLVKLERESYFCNDQWNCSCITVKTPFGKSFEFPCYHWIPENKEVVLRTGKVAHGLPHECSV</sequence>
<evidence type="ECO:0000256" key="3">
    <source>
        <dbReference type="PIRSR" id="PIRSR601885-3"/>
    </source>
</evidence>
<evidence type="ECO:0000313" key="6">
    <source>
        <dbReference type="Ensembl" id="ENSSGRP00000017026.1"/>
    </source>
</evidence>
<evidence type="ECO:0000259" key="5">
    <source>
        <dbReference type="PROSITE" id="PS50095"/>
    </source>
</evidence>
<dbReference type="InterPro" id="IPR001024">
    <property type="entry name" value="PLAT/LH2_dom"/>
</dbReference>
<feature type="site" description="Essential for stabilizing binding to COTL1" evidence="3">
    <location>
        <position position="102"/>
    </location>
</feature>
<evidence type="ECO:0000256" key="1">
    <source>
        <dbReference type="ARBA" id="ARBA00009419"/>
    </source>
</evidence>
<dbReference type="Pfam" id="PF01477">
    <property type="entry name" value="PLAT"/>
    <property type="match status" value="1"/>
</dbReference>
<name>A0A672L1Q6_SINGR</name>